<dbReference type="AlphaFoldDB" id="B9L222"/>
<dbReference type="EMBL" id="CP001275">
    <property type="protein sequence ID" value="ACM05354.1"/>
    <property type="molecule type" value="Genomic_DNA"/>
</dbReference>
<feature type="chain" id="PRO_5002886017" evidence="1">
    <location>
        <begin position="29"/>
        <end position="610"/>
    </location>
</feature>
<evidence type="ECO:0000313" key="2">
    <source>
        <dbReference type="EMBL" id="ACM05354.1"/>
    </source>
</evidence>
<sequence length="610" mass="62851">MQSWRVRPWLVLLVAAGLAVLVPGLAMADNVVVTGNAIQIVEGVRTVTIPSGGSATVSYYIEATGPSEGDPQGGCNASDRTPATLTFYVGSTQLGSGTTPVAASPASLRFTACRRGNTYNDQQVTFSSSTPGIYVITVQVTGQGSYDTRNATFTLVVQAPTATPTPTPSDTTPPQITPTVSGTLGNGGWYVSDVTVSWTVTDPESPVTSTSGCGTTTITADTAGTTLTCTATSAGGTSSASVTIKRDATPPQVTCSPPDADNWYGTNVSVPCSASDTTSGLADTSPASFTLSTNVAEGQETASAETGSRQVCDQAGNCATVGPYTFKVDRKAPEVNCAPESDPATADGWYGDNVTVSCTASDGGSGLADSENDASFTLSTEVSPGEETTSAATGSRTVRDAVGNETTVGPYTFKVDRKAPEVTLSCPSGQILQNTSRVVATWTARDGGSGVAGNDSGEIALDTSQVGVRTATLPAGSVRDRVGNESAAVSCTYTVIYRWSGFFQPVDNPNVSNVVKAGSAVPVKFSLHGFQGMDILAGAPQVVFVNCMTGPSDAITDASTAGNSGLHYDATTDQYIYVWKTDRNWAGKCAKLVVTLKDGTSHEAWFRFTR</sequence>
<keyword evidence="1" id="KW-0732">Signal</keyword>
<dbReference type="eggNOG" id="COG0028">
    <property type="taxonomic scope" value="Bacteria"/>
</dbReference>
<evidence type="ECO:0000313" key="3">
    <source>
        <dbReference type="Proteomes" id="UP000000447"/>
    </source>
</evidence>
<protein>
    <submittedName>
        <fullName evidence="2">Putative cadherin domain/calx-beta domain protein</fullName>
    </submittedName>
</protein>
<evidence type="ECO:0000256" key="1">
    <source>
        <dbReference type="SAM" id="SignalP"/>
    </source>
</evidence>
<gene>
    <name evidence="2" type="ordered locus">trd_1922</name>
</gene>
<dbReference type="STRING" id="309801.trd_1922"/>
<feature type="signal peptide" evidence="1">
    <location>
        <begin position="1"/>
        <end position="28"/>
    </location>
</feature>
<dbReference type="eggNOG" id="COG3055">
    <property type="taxonomic scope" value="Bacteria"/>
</dbReference>
<keyword evidence="3" id="KW-1185">Reference proteome</keyword>
<dbReference type="KEGG" id="tro:trd_1922"/>
<name>B9L222_THERP</name>
<dbReference type="OrthoDB" id="73786at2"/>
<dbReference type="Proteomes" id="UP000000447">
    <property type="component" value="Chromosome"/>
</dbReference>
<reference evidence="2 3" key="1">
    <citation type="journal article" date="2009" name="PLoS ONE">
        <title>Complete genome sequence of the aerobic CO-oxidizing thermophile Thermomicrobium roseum.</title>
        <authorList>
            <person name="Wu D."/>
            <person name="Raymond J."/>
            <person name="Wu M."/>
            <person name="Chatterji S."/>
            <person name="Ren Q."/>
            <person name="Graham J.E."/>
            <person name="Bryant D.A."/>
            <person name="Robb F."/>
            <person name="Colman A."/>
            <person name="Tallon L.J."/>
            <person name="Badger J.H."/>
            <person name="Madupu R."/>
            <person name="Ward N.L."/>
            <person name="Eisen J.A."/>
        </authorList>
    </citation>
    <scope>NUCLEOTIDE SEQUENCE [LARGE SCALE GENOMIC DNA]</scope>
    <source>
        <strain evidence="3">ATCC 27502 / DSM 5159 / P-2</strain>
    </source>
</reference>
<dbReference type="HOGENOM" id="CLU_518488_0_0_0"/>
<dbReference type="RefSeq" id="WP_015922864.1">
    <property type="nucleotide sequence ID" value="NC_011959.1"/>
</dbReference>
<accession>B9L222</accession>
<organism evidence="2 3">
    <name type="scientific">Thermomicrobium roseum (strain ATCC 27502 / DSM 5159 / P-2)</name>
    <dbReference type="NCBI Taxonomy" id="309801"/>
    <lineage>
        <taxon>Bacteria</taxon>
        <taxon>Pseudomonadati</taxon>
        <taxon>Thermomicrobiota</taxon>
        <taxon>Thermomicrobia</taxon>
        <taxon>Thermomicrobiales</taxon>
        <taxon>Thermomicrobiaceae</taxon>
        <taxon>Thermomicrobium</taxon>
    </lineage>
</organism>
<dbReference type="NCBIfam" id="NF038114">
    <property type="entry name" value="rightmost"/>
    <property type="match status" value="1"/>
</dbReference>
<proteinExistence type="predicted"/>